<dbReference type="EMBL" id="BJVA01000008">
    <property type="protein sequence ID" value="GEK96485.1"/>
    <property type="molecule type" value="Genomic_DNA"/>
</dbReference>
<keyword evidence="2" id="KW-1185">Reference proteome</keyword>
<protein>
    <submittedName>
        <fullName evidence="1">Uncharacterized protein</fullName>
    </submittedName>
</protein>
<reference evidence="1 2" key="1">
    <citation type="submission" date="2019-07" db="EMBL/GenBank/DDBJ databases">
        <title>Whole genome shotgun sequence of Gluconobacter kanchanaburiensis NBRC 103587.</title>
        <authorList>
            <person name="Hosoyama A."/>
            <person name="Uohara A."/>
            <person name="Ohji S."/>
            <person name="Ichikawa N."/>
        </authorList>
    </citation>
    <scope>NUCLEOTIDE SEQUENCE [LARGE SCALE GENOMIC DNA]</scope>
    <source>
        <strain evidence="1 2">NBRC 103587</strain>
    </source>
</reference>
<organism evidence="1 2">
    <name type="scientific">Gluconobacter kanchanaburiensis NBRC 103587</name>
    <dbReference type="NCBI Taxonomy" id="1307948"/>
    <lineage>
        <taxon>Bacteria</taxon>
        <taxon>Pseudomonadati</taxon>
        <taxon>Pseudomonadota</taxon>
        <taxon>Alphaproteobacteria</taxon>
        <taxon>Acetobacterales</taxon>
        <taxon>Acetobacteraceae</taxon>
        <taxon>Gluconobacter</taxon>
    </lineage>
</organism>
<sequence>MASGADFTLRLVSGRTIERTAVPLVFADQKSQMGLFIQTMGVTRPKCVNQRFFDQSIYIVPDCKFRLIRK</sequence>
<proteinExistence type="predicted"/>
<dbReference type="Proteomes" id="UP000321079">
    <property type="component" value="Unassembled WGS sequence"/>
</dbReference>
<gene>
    <name evidence="1" type="ORF">GKA01_16820</name>
</gene>
<dbReference type="AlphaFoldDB" id="A0A511B7Q4"/>
<name>A0A511B7Q4_9PROT</name>
<comment type="caution">
    <text evidence="1">The sequence shown here is derived from an EMBL/GenBank/DDBJ whole genome shotgun (WGS) entry which is preliminary data.</text>
</comment>
<evidence type="ECO:0000313" key="2">
    <source>
        <dbReference type="Proteomes" id="UP000321079"/>
    </source>
</evidence>
<accession>A0A511B7Q4</accession>
<evidence type="ECO:0000313" key="1">
    <source>
        <dbReference type="EMBL" id="GEK96485.1"/>
    </source>
</evidence>